<protein>
    <submittedName>
        <fullName evidence="4">Pseudouridine synthase Rlu family protein, TIGR01621</fullName>
        <ecNumber evidence="4">5.4.99.-</ecNumber>
    </submittedName>
</protein>
<dbReference type="CDD" id="cd02869">
    <property type="entry name" value="PseudoU_synth_RluA_like"/>
    <property type="match status" value="1"/>
</dbReference>
<evidence type="ECO:0000313" key="4">
    <source>
        <dbReference type="EMBL" id="EGV05342.1"/>
    </source>
</evidence>
<dbReference type="InterPro" id="IPR006508">
    <property type="entry name" value="PsdUridine_synth_RluA-like"/>
</dbReference>
<name>F9QAV6_9PAST</name>
<dbReference type="GO" id="GO:0000455">
    <property type="term" value="P:enzyme-directed rRNA pseudouridine synthesis"/>
    <property type="evidence" value="ECO:0007669"/>
    <property type="project" value="TreeGrafter"/>
</dbReference>
<dbReference type="AlphaFoldDB" id="F9QAV6"/>
<dbReference type="InterPro" id="IPR013650">
    <property type="entry name" value="ATP-grasp_succ-CoA_synth-type"/>
</dbReference>
<dbReference type="STRING" id="1035188.HMPREF9952_1250"/>
<proteinExistence type="inferred from homology"/>
<dbReference type="InterPro" id="IPR020103">
    <property type="entry name" value="PsdUridine_synth_cat_dom_sf"/>
</dbReference>
<dbReference type="SUPFAM" id="SSF55120">
    <property type="entry name" value="Pseudouridine synthase"/>
    <property type="match status" value="1"/>
</dbReference>
<dbReference type="EC" id="5.4.99.-" evidence="4"/>
<organism evidence="4 5">
    <name type="scientific">Haemophilus pittmaniae HK 85</name>
    <dbReference type="NCBI Taxonomy" id="1035188"/>
    <lineage>
        <taxon>Bacteria</taxon>
        <taxon>Pseudomonadati</taxon>
        <taxon>Pseudomonadota</taxon>
        <taxon>Gammaproteobacteria</taxon>
        <taxon>Pasteurellales</taxon>
        <taxon>Pasteurellaceae</taxon>
        <taxon>Haemophilus</taxon>
    </lineage>
</organism>
<dbReference type="Gene3D" id="3.30.2350.10">
    <property type="entry name" value="Pseudouridine synthase"/>
    <property type="match status" value="1"/>
</dbReference>
<dbReference type="PANTHER" id="PTHR21600">
    <property type="entry name" value="MITOCHONDRIAL RNA PSEUDOURIDINE SYNTHASE"/>
    <property type="match status" value="1"/>
</dbReference>
<evidence type="ECO:0000259" key="3">
    <source>
        <dbReference type="Pfam" id="PF08442"/>
    </source>
</evidence>
<feature type="domain" description="ATP-grasp fold succinyl-CoA synthetase-type" evidence="3">
    <location>
        <begin position="265"/>
        <end position="342"/>
    </location>
</feature>
<dbReference type="GO" id="GO:0009982">
    <property type="term" value="F:pseudouridine synthase activity"/>
    <property type="evidence" value="ECO:0007669"/>
    <property type="project" value="InterPro"/>
</dbReference>
<dbReference type="GO" id="GO:0003723">
    <property type="term" value="F:RNA binding"/>
    <property type="evidence" value="ECO:0007669"/>
    <property type="project" value="InterPro"/>
</dbReference>
<comment type="similarity">
    <text evidence="1">Belongs to the pseudouridine synthase RluA family.</text>
</comment>
<reference evidence="4 5" key="1">
    <citation type="submission" date="2011-07" db="EMBL/GenBank/DDBJ databases">
        <authorList>
            <person name="Harkins D.M."/>
            <person name="Madupu R."/>
            <person name="Durkin A.S."/>
            <person name="Torralba M."/>
            <person name="Methe B."/>
            <person name="Sutton G.G."/>
            <person name="Nelson K.E."/>
        </authorList>
    </citation>
    <scope>NUCLEOTIDE SEQUENCE [LARGE SCALE GENOMIC DNA]</scope>
    <source>
        <strain evidence="4 5">HK 85</strain>
    </source>
</reference>
<dbReference type="InterPro" id="IPR006224">
    <property type="entry name" value="PsdUridine_synth_RluA-like_CS"/>
</dbReference>
<dbReference type="Proteomes" id="UP000006235">
    <property type="component" value="Unassembled WGS sequence"/>
</dbReference>
<dbReference type="Gene3D" id="3.30.1490.20">
    <property type="entry name" value="ATP-grasp fold, A domain"/>
    <property type="match status" value="1"/>
</dbReference>
<evidence type="ECO:0000259" key="2">
    <source>
        <dbReference type="Pfam" id="PF00849"/>
    </source>
</evidence>
<gene>
    <name evidence="4" type="ORF">HMPREF9952_1250</name>
</gene>
<sequence length="343" mass="39490">MKIDVIYQHRDFIIIYKPCGLSVHKDNEAIGLTAHLAKQLRLAKLWLVHRLDKVTSGLLMLATNSQSAAELSQLFANRQVDKTYLALTRHKPKKKQGRIVGDMQKARDGAWKLCQSHENPAKTRFISVGCEPHLRLFVLYPETGKTHQLRVAMKSLGSPILGDLLYGKKEEIADRVYLHATRLEFVYQKQRIQVCALPREGEYWHRQAVKEKYRKWDLLHKRNRLRKRSENFCDRTLIQIENNFLFVKNRLHFPQFFYQGGRAMNLHEYQAKALFKDYGLPISRGVVCRSSDEAAAAIDTLSGDCWAIKCQVHAGGRGKAGGVRLVHNKSEARAFTEQWLGKI</sequence>
<dbReference type="SUPFAM" id="SSF56059">
    <property type="entry name" value="Glutathione synthetase ATP-binding domain-like"/>
    <property type="match status" value="1"/>
</dbReference>
<evidence type="ECO:0000256" key="1">
    <source>
        <dbReference type="ARBA" id="ARBA00010876"/>
    </source>
</evidence>
<dbReference type="Gene3D" id="3.30.470.20">
    <property type="entry name" value="ATP-grasp fold, B domain"/>
    <property type="match status" value="1"/>
</dbReference>
<dbReference type="InterPro" id="IPR013815">
    <property type="entry name" value="ATP_grasp_subdomain_1"/>
</dbReference>
<dbReference type="PANTHER" id="PTHR21600:SF87">
    <property type="entry name" value="RNA PSEUDOURIDYLATE SYNTHASE DOMAIN-CONTAINING PROTEIN 1"/>
    <property type="match status" value="1"/>
</dbReference>
<dbReference type="Pfam" id="PF00849">
    <property type="entry name" value="PseudoU_synth_2"/>
    <property type="match status" value="1"/>
</dbReference>
<dbReference type="EMBL" id="AFUV01000017">
    <property type="protein sequence ID" value="EGV05342.1"/>
    <property type="molecule type" value="Genomic_DNA"/>
</dbReference>
<dbReference type="NCBIfam" id="TIGR01621">
    <property type="entry name" value="RluA-like"/>
    <property type="match status" value="1"/>
</dbReference>
<dbReference type="PROSITE" id="PS01129">
    <property type="entry name" value="PSI_RLU"/>
    <property type="match status" value="1"/>
</dbReference>
<evidence type="ECO:0000313" key="5">
    <source>
        <dbReference type="Proteomes" id="UP000006235"/>
    </source>
</evidence>
<dbReference type="InterPro" id="IPR006145">
    <property type="entry name" value="PsdUridine_synth_RsuA/RluA"/>
</dbReference>
<dbReference type="InterPro" id="IPR050188">
    <property type="entry name" value="RluA_PseudoU_synthase"/>
</dbReference>
<dbReference type="GO" id="GO:0005524">
    <property type="term" value="F:ATP binding"/>
    <property type="evidence" value="ECO:0007669"/>
    <property type="project" value="InterPro"/>
</dbReference>
<comment type="caution">
    <text evidence="4">The sequence shown here is derived from an EMBL/GenBank/DDBJ whole genome shotgun (WGS) entry which is preliminary data.</text>
</comment>
<dbReference type="Pfam" id="PF08442">
    <property type="entry name" value="ATP-grasp_2"/>
    <property type="match status" value="1"/>
</dbReference>
<keyword evidence="4" id="KW-0413">Isomerase</keyword>
<accession>F9QAV6</accession>
<dbReference type="GO" id="GO:0140098">
    <property type="term" value="F:catalytic activity, acting on RNA"/>
    <property type="evidence" value="ECO:0007669"/>
    <property type="project" value="UniProtKB-ARBA"/>
</dbReference>
<feature type="domain" description="Pseudouridine synthase RsuA/RluA-like" evidence="2">
    <location>
        <begin position="11"/>
        <end position="154"/>
    </location>
</feature>